<name>A0A7R9IL41_9NEOP</name>
<feature type="region of interest" description="Disordered" evidence="1">
    <location>
        <begin position="105"/>
        <end position="138"/>
    </location>
</feature>
<feature type="compositionally biased region" description="Polar residues" evidence="1">
    <location>
        <begin position="71"/>
        <end position="84"/>
    </location>
</feature>
<sequence>MNSSIKNADGVELALKLNGEKLKDRELRITRYSSSKKPKKQFRGKVVQSDENTKGKVSKKAKHLKRKIKNNIENSENQQSTETTKTITDSLKVVKNSLKIKEPMVKNFPEGGSGKFQGQTVLDTKKLKKNKKKKLSTPELKKKKIIKQLAVRKEKTKN</sequence>
<dbReference type="AlphaFoldDB" id="A0A7R9IL41"/>
<feature type="compositionally biased region" description="Basic residues" evidence="1">
    <location>
        <begin position="34"/>
        <end position="43"/>
    </location>
</feature>
<feature type="compositionally biased region" description="Basic residues" evidence="1">
    <location>
        <begin position="126"/>
        <end position="138"/>
    </location>
</feature>
<accession>A0A7R9IL41</accession>
<dbReference type="EMBL" id="OE003685">
    <property type="protein sequence ID" value="CAD7460423.1"/>
    <property type="molecule type" value="Genomic_DNA"/>
</dbReference>
<protein>
    <submittedName>
        <fullName evidence="2">Uncharacterized protein</fullName>
    </submittedName>
</protein>
<feature type="compositionally biased region" description="Basic residues" evidence="1">
    <location>
        <begin position="56"/>
        <end position="69"/>
    </location>
</feature>
<feature type="region of interest" description="Disordered" evidence="1">
    <location>
        <begin position="31"/>
        <end position="84"/>
    </location>
</feature>
<evidence type="ECO:0000256" key="1">
    <source>
        <dbReference type="SAM" id="MobiDB-lite"/>
    </source>
</evidence>
<gene>
    <name evidence="2" type="ORF">TTEB3V08_LOCUS8353</name>
</gene>
<proteinExistence type="predicted"/>
<organism evidence="2">
    <name type="scientific">Timema tahoe</name>
    <dbReference type="NCBI Taxonomy" id="61484"/>
    <lineage>
        <taxon>Eukaryota</taxon>
        <taxon>Metazoa</taxon>
        <taxon>Ecdysozoa</taxon>
        <taxon>Arthropoda</taxon>
        <taxon>Hexapoda</taxon>
        <taxon>Insecta</taxon>
        <taxon>Pterygota</taxon>
        <taxon>Neoptera</taxon>
        <taxon>Polyneoptera</taxon>
        <taxon>Phasmatodea</taxon>
        <taxon>Timematodea</taxon>
        <taxon>Timematoidea</taxon>
        <taxon>Timematidae</taxon>
        <taxon>Timema</taxon>
    </lineage>
</organism>
<evidence type="ECO:0000313" key="2">
    <source>
        <dbReference type="EMBL" id="CAD7460423.1"/>
    </source>
</evidence>
<reference evidence="2" key="1">
    <citation type="submission" date="2020-11" db="EMBL/GenBank/DDBJ databases">
        <authorList>
            <person name="Tran Van P."/>
        </authorList>
    </citation>
    <scope>NUCLEOTIDE SEQUENCE</scope>
</reference>